<evidence type="ECO:0000256" key="1">
    <source>
        <dbReference type="SAM" id="MobiDB-lite"/>
    </source>
</evidence>
<proteinExistence type="predicted"/>
<reference evidence="2 3" key="1">
    <citation type="submission" date="2024-02" db="EMBL/GenBank/DDBJ databases">
        <title>High-quality chromosome-scale genome assembly of Pensacola bahiagrass (Paspalum notatum Flugge var. saurae).</title>
        <authorList>
            <person name="Vega J.M."/>
            <person name="Podio M."/>
            <person name="Orjuela J."/>
            <person name="Siena L.A."/>
            <person name="Pessino S.C."/>
            <person name="Combes M.C."/>
            <person name="Mariac C."/>
            <person name="Albertini E."/>
            <person name="Pupilli F."/>
            <person name="Ortiz J.P.A."/>
            <person name="Leblanc O."/>
        </authorList>
    </citation>
    <scope>NUCLEOTIDE SEQUENCE [LARGE SCALE GENOMIC DNA]</scope>
    <source>
        <strain evidence="2">R1</strain>
        <tissue evidence="2">Leaf</tissue>
    </source>
</reference>
<evidence type="ECO:0000313" key="2">
    <source>
        <dbReference type="EMBL" id="WVZ67360.1"/>
    </source>
</evidence>
<dbReference type="Proteomes" id="UP001341281">
    <property type="component" value="Chromosome 04"/>
</dbReference>
<gene>
    <name evidence="2" type="ORF">U9M48_016447</name>
</gene>
<name>A0AAQ3WN45_PASNO</name>
<feature type="region of interest" description="Disordered" evidence="1">
    <location>
        <begin position="1"/>
        <end position="30"/>
    </location>
</feature>
<sequence>MAAGRRHCAVPTPSQADALPGASPHPPPSARCVTRGTVLAPPISRHCRGRGPFLQPIDRLQYHCALGRQPPLGLASQRSDEVDSGM</sequence>
<dbReference type="AlphaFoldDB" id="A0AAQ3WN45"/>
<organism evidence="2 3">
    <name type="scientific">Paspalum notatum var. saurae</name>
    <dbReference type="NCBI Taxonomy" id="547442"/>
    <lineage>
        <taxon>Eukaryota</taxon>
        <taxon>Viridiplantae</taxon>
        <taxon>Streptophyta</taxon>
        <taxon>Embryophyta</taxon>
        <taxon>Tracheophyta</taxon>
        <taxon>Spermatophyta</taxon>
        <taxon>Magnoliopsida</taxon>
        <taxon>Liliopsida</taxon>
        <taxon>Poales</taxon>
        <taxon>Poaceae</taxon>
        <taxon>PACMAD clade</taxon>
        <taxon>Panicoideae</taxon>
        <taxon>Andropogonodae</taxon>
        <taxon>Paspaleae</taxon>
        <taxon>Paspalinae</taxon>
        <taxon>Paspalum</taxon>
    </lineage>
</organism>
<dbReference type="EMBL" id="CP144748">
    <property type="protein sequence ID" value="WVZ67360.1"/>
    <property type="molecule type" value="Genomic_DNA"/>
</dbReference>
<accession>A0AAQ3WN45</accession>
<protein>
    <submittedName>
        <fullName evidence="2">Uncharacterized protein</fullName>
    </submittedName>
</protein>
<evidence type="ECO:0000313" key="3">
    <source>
        <dbReference type="Proteomes" id="UP001341281"/>
    </source>
</evidence>
<keyword evidence="3" id="KW-1185">Reference proteome</keyword>